<proteinExistence type="predicted"/>
<protein>
    <submittedName>
        <fullName evidence="1">Uncharacterized protein</fullName>
    </submittedName>
</protein>
<dbReference type="AlphaFoldDB" id="A0A0E9R522"/>
<name>A0A0E9R522_ANGAN</name>
<reference evidence="1" key="1">
    <citation type="submission" date="2014-11" db="EMBL/GenBank/DDBJ databases">
        <authorList>
            <person name="Amaro Gonzalez C."/>
        </authorList>
    </citation>
    <scope>NUCLEOTIDE SEQUENCE</scope>
</reference>
<accession>A0A0E9R522</accession>
<reference evidence="1" key="2">
    <citation type="journal article" date="2015" name="Fish Shellfish Immunol.">
        <title>Early steps in the European eel (Anguilla anguilla)-Vibrio vulnificus interaction in the gills: Role of the RtxA13 toxin.</title>
        <authorList>
            <person name="Callol A."/>
            <person name="Pajuelo D."/>
            <person name="Ebbesson L."/>
            <person name="Teles M."/>
            <person name="MacKenzie S."/>
            <person name="Amaro C."/>
        </authorList>
    </citation>
    <scope>NUCLEOTIDE SEQUENCE</scope>
</reference>
<sequence>MYPGNTKYFMVCFKNATEKPYRYLLIDYKTKTQDAYCLRTDLLSAYPSVYAQKRELRHRYVG</sequence>
<organism evidence="1">
    <name type="scientific">Anguilla anguilla</name>
    <name type="common">European freshwater eel</name>
    <name type="synonym">Muraena anguilla</name>
    <dbReference type="NCBI Taxonomy" id="7936"/>
    <lineage>
        <taxon>Eukaryota</taxon>
        <taxon>Metazoa</taxon>
        <taxon>Chordata</taxon>
        <taxon>Craniata</taxon>
        <taxon>Vertebrata</taxon>
        <taxon>Euteleostomi</taxon>
        <taxon>Actinopterygii</taxon>
        <taxon>Neopterygii</taxon>
        <taxon>Teleostei</taxon>
        <taxon>Anguilliformes</taxon>
        <taxon>Anguillidae</taxon>
        <taxon>Anguilla</taxon>
    </lineage>
</organism>
<evidence type="ECO:0000313" key="1">
    <source>
        <dbReference type="EMBL" id="JAH23585.1"/>
    </source>
</evidence>
<dbReference type="EMBL" id="GBXM01084992">
    <property type="protein sequence ID" value="JAH23585.1"/>
    <property type="molecule type" value="Transcribed_RNA"/>
</dbReference>